<dbReference type="EMBL" id="AYKW01000023">
    <property type="protein sequence ID" value="PIL29057.1"/>
    <property type="molecule type" value="Genomic_DNA"/>
</dbReference>
<evidence type="ECO:0000259" key="2">
    <source>
        <dbReference type="Pfam" id="PF00501"/>
    </source>
</evidence>
<dbReference type="AlphaFoldDB" id="A0A2G8S5P3"/>
<dbReference type="PROSITE" id="PS00455">
    <property type="entry name" value="AMP_BINDING"/>
    <property type="match status" value="1"/>
</dbReference>
<protein>
    <submittedName>
        <fullName evidence="4">Transporter</fullName>
    </submittedName>
</protein>
<dbReference type="CDD" id="cd05911">
    <property type="entry name" value="Firefly_Luc_like"/>
    <property type="match status" value="1"/>
</dbReference>
<dbReference type="Gene3D" id="2.30.38.10">
    <property type="entry name" value="Luciferase, Domain 3"/>
    <property type="match status" value="1"/>
</dbReference>
<dbReference type="GO" id="GO:0016405">
    <property type="term" value="F:CoA-ligase activity"/>
    <property type="evidence" value="ECO:0007669"/>
    <property type="project" value="TreeGrafter"/>
</dbReference>
<dbReference type="Gene3D" id="3.30.300.30">
    <property type="match status" value="1"/>
</dbReference>
<dbReference type="InterPro" id="IPR025110">
    <property type="entry name" value="AMP-bd_C"/>
</dbReference>
<dbReference type="STRING" id="1077348.A0A2G8S5P3"/>
<keyword evidence="5" id="KW-1185">Reference proteome</keyword>
<evidence type="ECO:0000313" key="4">
    <source>
        <dbReference type="EMBL" id="PIL29057.1"/>
    </source>
</evidence>
<proteinExistence type="predicted"/>
<dbReference type="OrthoDB" id="6509636at2759"/>
<dbReference type="SUPFAM" id="SSF56801">
    <property type="entry name" value="Acetyl-CoA synthetase-like"/>
    <property type="match status" value="1"/>
</dbReference>
<reference evidence="4 5" key="1">
    <citation type="journal article" date="2015" name="Sci. Rep.">
        <title>Chromosome-level genome map provides insights into diverse defense mechanisms in the medicinal fungus Ganoderma sinense.</title>
        <authorList>
            <person name="Zhu Y."/>
            <person name="Xu J."/>
            <person name="Sun C."/>
            <person name="Zhou S."/>
            <person name="Xu H."/>
            <person name="Nelson D.R."/>
            <person name="Qian J."/>
            <person name="Song J."/>
            <person name="Luo H."/>
            <person name="Xiang L."/>
            <person name="Li Y."/>
            <person name="Xu Z."/>
            <person name="Ji A."/>
            <person name="Wang L."/>
            <person name="Lu S."/>
            <person name="Hayward A."/>
            <person name="Sun W."/>
            <person name="Li X."/>
            <person name="Schwartz D.C."/>
            <person name="Wang Y."/>
            <person name="Chen S."/>
        </authorList>
    </citation>
    <scope>NUCLEOTIDE SEQUENCE [LARGE SCALE GENOMIC DNA]</scope>
    <source>
        <strain evidence="4 5">ZZ0214-1</strain>
    </source>
</reference>
<sequence>MSEIHGDGGPIPIIPDNLTIPQFILDVHHPARPVLKTPQPWCVDELSGREVGSDELRARTFGLANALKLRWNIGEDDVVCIFGPNHIDYPVAIWAVHRLGAIVSGANPAYTAEELEYQLGATKARVLISHAGSLPVALAAAQKAGIPNDRVVLFDGVPGANNVTLDTLVEEGLALPQAFVERRLAPGEGKKKLAFLSFSSGTTGRPKVKLSLTCRNAAHGAKSADIMAHYMGVKNQNRPKEIQRYLPGSKILALLPFYHIYGLVVVMHFHLFVGTTLVVVQKFNFEQMLNSIQRYRITHLCLVPPMIVLLCKHPAVKKYDLSSVRMLMSGAAPLSSELTNQLESFLPDCWIGQAYGMTETCTAVTFPPNDRRLGSLGSGGVLLPGCIARVVKPDGSLAGIGERGELIITGPSMALGYLNNKEATDETFLDGWVRTGDEVYFNERKEIFVVDRIKELIKVRGFQVPPAELEGHLLDHPDIGDVCVVGIPDEYSGELPLAFVVPSVSALTQLKEGREEGGVKDAIMKHVADHKVNYKHLVAVEFIEAIPKNPSGKLLRRFLRDRAKELQNTGKLVLPVRAKAKL</sequence>
<dbReference type="InterPro" id="IPR020845">
    <property type="entry name" value="AMP-binding_CS"/>
</dbReference>
<evidence type="ECO:0000256" key="1">
    <source>
        <dbReference type="SAM" id="Phobius"/>
    </source>
</evidence>
<dbReference type="InterPro" id="IPR045851">
    <property type="entry name" value="AMP-bd_C_sf"/>
</dbReference>
<keyword evidence="1" id="KW-0812">Transmembrane</keyword>
<dbReference type="InterPro" id="IPR000873">
    <property type="entry name" value="AMP-dep_synth/lig_dom"/>
</dbReference>
<feature type="domain" description="AMP-binding enzyme C-terminal" evidence="3">
    <location>
        <begin position="468"/>
        <end position="553"/>
    </location>
</feature>
<keyword evidence="1" id="KW-1133">Transmembrane helix</keyword>
<dbReference type="Proteomes" id="UP000230002">
    <property type="component" value="Unassembled WGS sequence"/>
</dbReference>
<organism evidence="4 5">
    <name type="scientific">Ganoderma sinense ZZ0214-1</name>
    <dbReference type="NCBI Taxonomy" id="1077348"/>
    <lineage>
        <taxon>Eukaryota</taxon>
        <taxon>Fungi</taxon>
        <taxon>Dikarya</taxon>
        <taxon>Basidiomycota</taxon>
        <taxon>Agaricomycotina</taxon>
        <taxon>Agaricomycetes</taxon>
        <taxon>Polyporales</taxon>
        <taxon>Polyporaceae</taxon>
        <taxon>Ganoderma</taxon>
    </lineage>
</organism>
<name>A0A2G8S5P3_9APHY</name>
<dbReference type="PANTHER" id="PTHR24096">
    <property type="entry name" value="LONG-CHAIN-FATTY-ACID--COA LIGASE"/>
    <property type="match status" value="1"/>
</dbReference>
<dbReference type="Pfam" id="PF13193">
    <property type="entry name" value="AMP-binding_C"/>
    <property type="match status" value="1"/>
</dbReference>
<gene>
    <name evidence="4" type="ORF">GSI_09105</name>
</gene>
<comment type="caution">
    <text evidence="4">The sequence shown here is derived from an EMBL/GenBank/DDBJ whole genome shotgun (WGS) entry which is preliminary data.</text>
</comment>
<dbReference type="Gene3D" id="3.40.50.980">
    <property type="match status" value="2"/>
</dbReference>
<evidence type="ECO:0000313" key="5">
    <source>
        <dbReference type="Proteomes" id="UP000230002"/>
    </source>
</evidence>
<feature type="domain" description="AMP-dependent synthetase/ligase" evidence="2">
    <location>
        <begin position="50"/>
        <end position="418"/>
    </location>
</feature>
<dbReference type="PANTHER" id="PTHR24096:SF422">
    <property type="entry name" value="BCDNA.GH02901"/>
    <property type="match status" value="1"/>
</dbReference>
<keyword evidence="1" id="KW-0472">Membrane</keyword>
<evidence type="ECO:0000259" key="3">
    <source>
        <dbReference type="Pfam" id="PF13193"/>
    </source>
</evidence>
<feature type="transmembrane region" description="Helical" evidence="1">
    <location>
        <begin position="258"/>
        <end position="280"/>
    </location>
</feature>
<accession>A0A2G8S5P3</accession>
<dbReference type="Pfam" id="PF00501">
    <property type="entry name" value="AMP-binding"/>
    <property type="match status" value="1"/>
</dbReference>